<dbReference type="AlphaFoldDB" id="Q8U3R0"/>
<keyword evidence="1" id="KW-0472">Membrane</keyword>
<protein>
    <submittedName>
        <fullName evidence="2">Uncharacterized protein</fullName>
    </submittedName>
</protein>
<dbReference type="HOGENOM" id="CLU_122702_0_0_2"/>
<sequence>MSISTSSSAPPKGFLIVFGNFIFPKALFIVPFVVPGTSETSEIFPPKRAFIKVDLPTFSAPIIATFIIFHPTIYSSLGDIKDKEGRNMKRVKLGHHFYYIVTPEELRNGKFKGKNIVIEGEIENKPIIEFLPMELPSYRTTFKISGLKIEFAGTPYIKAGEKVKVYGVFVGDGIIARAIETNGAVYISEE</sequence>
<dbReference type="EMBL" id="AE009950">
    <property type="protein sequence ID" value="AAL80520.1"/>
    <property type="molecule type" value="Genomic_DNA"/>
</dbReference>
<evidence type="ECO:0000313" key="3">
    <source>
        <dbReference type="Proteomes" id="UP000001013"/>
    </source>
</evidence>
<keyword evidence="1" id="KW-0812">Transmembrane</keyword>
<feature type="transmembrane region" description="Helical" evidence="1">
    <location>
        <begin position="12"/>
        <end position="34"/>
    </location>
</feature>
<dbReference type="PaxDb" id="186497-PF0396"/>
<feature type="transmembrane region" description="Helical" evidence="1">
    <location>
        <begin position="58"/>
        <end position="80"/>
    </location>
</feature>
<dbReference type="Proteomes" id="UP000001013">
    <property type="component" value="Chromosome"/>
</dbReference>
<dbReference type="PATRIC" id="fig|186497.12.peg.411"/>
<dbReference type="KEGG" id="pfu:PF0396"/>
<dbReference type="PhylomeDB" id="Q8U3R0"/>
<evidence type="ECO:0000313" key="2">
    <source>
        <dbReference type="EMBL" id="AAL80520.1"/>
    </source>
</evidence>
<dbReference type="STRING" id="186497.PF0396"/>
<proteinExistence type="predicted"/>
<keyword evidence="1" id="KW-1133">Transmembrane helix</keyword>
<organism evidence="2 3">
    <name type="scientific">Pyrococcus furiosus (strain ATCC 43587 / DSM 3638 / JCM 8422 / Vc1)</name>
    <dbReference type="NCBI Taxonomy" id="186497"/>
    <lineage>
        <taxon>Archaea</taxon>
        <taxon>Methanobacteriati</taxon>
        <taxon>Methanobacteriota</taxon>
        <taxon>Thermococci</taxon>
        <taxon>Thermococcales</taxon>
        <taxon>Thermococcaceae</taxon>
        <taxon>Pyrococcus</taxon>
    </lineage>
</organism>
<evidence type="ECO:0000256" key="1">
    <source>
        <dbReference type="SAM" id="Phobius"/>
    </source>
</evidence>
<reference evidence="2 3" key="1">
    <citation type="journal article" date="1999" name="Genetics">
        <title>Divergence of the hyperthermophilic archaea Pyrococcus furiosus and P. horikoshii inferred from complete genomic sequences.</title>
        <authorList>
            <person name="Maeder D.L."/>
            <person name="Weiss R.B."/>
            <person name="Dunn D.M."/>
            <person name="Cherry J.L."/>
            <person name="Gonzalez J.M."/>
            <person name="DiRuggiero J."/>
            <person name="Robb F.T."/>
        </authorList>
    </citation>
    <scope>NUCLEOTIDE SEQUENCE [LARGE SCALE GENOMIC DNA]</scope>
    <source>
        <strain evidence="3">ATCC 43587 / DSM 3638 / JCM 8422 / Vc1</strain>
    </source>
</reference>
<name>Q8U3R0_PYRFU</name>
<keyword evidence="3" id="KW-1185">Reference proteome</keyword>
<accession>Q8U3R0</accession>
<gene>
    <name evidence="2" type="ordered locus">PF0396</name>
</gene>
<dbReference type="eggNOG" id="arCOG05860">
    <property type="taxonomic scope" value="Archaea"/>
</dbReference>